<dbReference type="EMBL" id="QENY01000029">
    <property type="protein sequence ID" value="PVX48159.1"/>
    <property type="molecule type" value="Genomic_DNA"/>
</dbReference>
<accession>A0A2U0TX42</accession>
<proteinExistence type="predicted"/>
<gene>
    <name evidence="2" type="ORF">C7379_12925</name>
</gene>
<dbReference type="RefSeq" id="WP_133241898.1">
    <property type="nucleotide sequence ID" value="NZ_QENY01000029.1"/>
</dbReference>
<organism evidence="2 3">
    <name type="scientific">Hallella colorans</name>
    <dbReference type="NCBI Taxonomy" id="1703337"/>
    <lineage>
        <taxon>Bacteria</taxon>
        <taxon>Pseudomonadati</taxon>
        <taxon>Bacteroidota</taxon>
        <taxon>Bacteroidia</taxon>
        <taxon>Bacteroidales</taxon>
        <taxon>Prevotellaceae</taxon>
        <taxon>Hallella</taxon>
    </lineage>
</organism>
<feature type="signal peptide" evidence="1">
    <location>
        <begin position="1"/>
        <end position="21"/>
    </location>
</feature>
<evidence type="ECO:0000313" key="2">
    <source>
        <dbReference type="EMBL" id="PVX48159.1"/>
    </source>
</evidence>
<feature type="non-terminal residue" evidence="2">
    <location>
        <position position="84"/>
    </location>
</feature>
<keyword evidence="3" id="KW-1185">Reference proteome</keyword>
<dbReference type="OrthoDB" id="137125at200643"/>
<name>A0A2U0TX42_9BACT</name>
<evidence type="ECO:0000256" key="1">
    <source>
        <dbReference type="SAM" id="SignalP"/>
    </source>
</evidence>
<feature type="chain" id="PRO_5015557566" evidence="1">
    <location>
        <begin position="22"/>
        <end position="84"/>
    </location>
</feature>
<comment type="caution">
    <text evidence="2">The sequence shown here is derived from an EMBL/GenBank/DDBJ whole genome shotgun (WGS) entry which is preliminary data.</text>
</comment>
<reference evidence="2 3" key="1">
    <citation type="submission" date="2018-05" db="EMBL/GenBank/DDBJ databases">
        <title>Genomic Encyclopedia of Type Strains, Phase IV (KMG-IV): sequencing the most valuable type-strain genomes for metagenomic binning, comparative biology and taxonomic classification.</title>
        <authorList>
            <person name="Goeker M."/>
        </authorList>
    </citation>
    <scope>NUCLEOTIDE SEQUENCE [LARGE SCALE GENOMIC DNA]</scope>
    <source>
        <strain evidence="2 3">DSM 100333</strain>
    </source>
</reference>
<dbReference type="AlphaFoldDB" id="A0A2U0TX42"/>
<evidence type="ECO:0000313" key="3">
    <source>
        <dbReference type="Proteomes" id="UP000245870"/>
    </source>
</evidence>
<dbReference type="Proteomes" id="UP000245870">
    <property type="component" value="Unassembled WGS sequence"/>
</dbReference>
<keyword evidence="1" id="KW-0732">Signal</keyword>
<protein>
    <submittedName>
        <fullName evidence="2">Uncharacterized protein</fullName>
    </submittedName>
</protein>
<sequence length="84" mass="9774">MRNYYLSLCLFLLSFPLYVEAQSPGGVDGAELWHMTVPMNTDLTGNYFWKDYAGDTVRSRILDKQSGRYGKEFIQSQQHVRTFN</sequence>